<evidence type="ECO:0000256" key="3">
    <source>
        <dbReference type="ARBA" id="ARBA00022475"/>
    </source>
</evidence>
<feature type="transmembrane region" description="Helical" evidence="7">
    <location>
        <begin position="47"/>
        <end position="68"/>
    </location>
</feature>
<accession>A0A5J5IF50</accession>
<reference evidence="9 10" key="1">
    <citation type="submission" date="2019-09" db="EMBL/GenBank/DDBJ databases">
        <title>Draft genome sequence of Ginsengibacter sp. BR5-29.</title>
        <authorList>
            <person name="Im W.-T."/>
        </authorList>
    </citation>
    <scope>NUCLEOTIDE SEQUENCE [LARGE SCALE GENOMIC DNA]</scope>
    <source>
        <strain evidence="9 10">BR5-29</strain>
    </source>
</reference>
<protein>
    <submittedName>
        <fullName evidence="9">MFS transporter</fullName>
    </submittedName>
</protein>
<dbReference type="SUPFAM" id="SSF103473">
    <property type="entry name" value="MFS general substrate transporter"/>
    <property type="match status" value="1"/>
</dbReference>
<feature type="transmembrane region" description="Helical" evidence="7">
    <location>
        <begin position="313"/>
        <end position="336"/>
    </location>
</feature>
<evidence type="ECO:0000256" key="2">
    <source>
        <dbReference type="ARBA" id="ARBA00022448"/>
    </source>
</evidence>
<dbReference type="GO" id="GO:0022857">
    <property type="term" value="F:transmembrane transporter activity"/>
    <property type="evidence" value="ECO:0007669"/>
    <property type="project" value="InterPro"/>
</dbReference>
<comment type="subcellular location">
    <subcellularLocation>
        <location evidence="1">Cell membrane</location>
        <topology evidence="1">Multi-pass membrane protein</topology>
    </subcellularLocation>
</comment>
<dbReference type="Proteomes" id="UP000326903">
    <property type="component" value="Unassembled WGS sequence"/>
</dbReference>
<dbReference type="AlphaFoldDB" id="A0A5J5IF50"/>
<feature type="transmembrane region" description="Helical" evidence="7">
    <location>
        <begin position="378"/>
        <end position="398"/>
    </location>
</feature>
<dbReference type="EMBL" id="VYQF01000003">
    <property type="protein sequence ID" value="KAA9038482.1"/>
    <property type="molecule type" value="Genomic_DNA"/>
</dbReference>
<dbReference type="PANTHER" id="PTHR23513:SF11">
    <property type="entry name" value="STAPHYLOFERRIN A TRANSPORTER"/>
    <property type="match status" value="1"/>
</dbReference>
<dbReference type="PROSITE" id="PS50850">
    <property type="entry name" value="MFS"/>
    <property type="match status" value="1"/>
</dbReference>
<keyword evidence="4 7" id="KW-0812">Transmembrane</keyword>
<evidence type="ECO:0000259" key="8">
    <source>
        <dbReference type="PROSITE" id="PS50850"/>
    </source>
</evidence>
<feature type="transmembrane region" description="Helical" evidence="7">
    <location>
        <begin position="106"/>
        <end position="123"/>
    </location>
</feature>
<feature type="transmembrane region" description="Helical" evidence="7">
    <location>
        <begin position="176"/>
        <end position="193"/>
    </location>
</feature>
<keyword evidence="6 7" id="KW-0472">Membrane</keyword>
<feature type="transmembrane region" description="Helical" evidence="7">
    <location>
        <begin position="260"/>
        <end position="280"/>
    </location>
</feature>
<evidence type="ECO:0000256" key="5">
    <source>
        <dbReference type="ARBA" id="ARBA00022989"/>
    </source>
</evidence>
<evidence type="ECO:0000256" key="1">
    <source>
        <dbReference type="ARBA" id="ARBA00004651"/>
    </source>
</evidence>
<evidence type="ECO:0000313" key="10">
    <source>
        <dbReference type="Proteomes" id="UP000326903"/>
    </source>
</evidence>
<keyword evidence="5 7" id="KW-1133">Transmembrane helix</keyword>
<evidence type="ECO:0000313" key="9">
    <source>
        <dbReference type="EMBL" id="KAA9038482.1"/>
    </source>
</evidence>
<gene>
    <name evidence="9" type="ORF">FW778_13040</name>
</gene>
<dbReference type="Gene3D" id="1.20.1250.20">
    <property type="entry name" value="MFS general substrate transporter like domains"/>
    <property type="match status" value="2"/>
</dbReference>
<dbReference type="InterPro" id="IPR036259">
    <property type="entry name" value="MFS_trans_sf"/>
</dbReference>
<feature type="domain" description="Major facilitator superfamily (MFS) profile" evidence="8">
    <location>
        <begin position="9"/>
        <end position="402"/>
    </location>
</feature>
<dbReference type="Pfam" id="PF05977">
    <property type="entry name" value="MFS_3"/>
    <property type="match status" value="1"/>
</dbReference>
<dbReference type="GO" id="GO:0005886">
    <property type="term" value="C:plasma membrane"/>
    <property type="evidence" value="ECO:0007669"/>
    <property type="project" value="UniProtKB-SubCell"/>
</dbReference>
<proteinExistence type="predicted"/>
<evidence type="ECO:0000256" key="6">
    <source>
        <dbReference type="ARBA" id="ARBA00023136"/>
    </source>
</evidence>
<name>A0A5J5IF50_9BACT</name>
<dbReference type="InterPro" id="IPR010290">
    <property type="entry name" value="TM_effector"/>
</dbReference>
<dbReference type="CDD" id="cd06173">
    <property type="entry name" value="MFS_MefA_like"/>
    <property type="match status" value="1"/>
</dbReference>
<evidence type="ECO:0000256" key="7">
    <source>
        <dbReference type="SAM" id="Phobius"/>
    </source>
</evidence>
<keyword evidence="2" id="KW-0813">Transport</keyword>
<feature type="transmembrane region" description="Helical" evidence="7">
    <location>
        <begin position="348"/>
        <end position="372"/>
    </location>
</feature>
<keyword evidence="3" id="KW-1003">Cell membrane</keyword>
<dbReference type="RefSeq" id="WP_150415156.1">
    <property type="nucleotide sequence ID" value="NZ_VYQF01000003.1"/>
</dbReference>
<feature type="transmembrane region" description="Helical" evidence="7">
    <location>
        <begin position="287"/>
        <end position="307"/>
    </location>
</feature>
<feature type="transmembrane region" description="Helical" evidence="7">
    <location>
        <begin position="144"/>
        <end position="170"/>
    </location>
</feature>
<evidence type="ECO:0000256" key="4">
    <source>
        <dbReference type="ARBA" id="ARBA00022692"/>
    </source>
</evidence>
<comment type="caution">
    <text evidence="9">The sequence shown here is derived from an EMBL/GenBank/DDBJ whole genome shotgun (WGS) entry which is preliminary data.</text>
</comment>
<feature type="transmembrane region" description="Helical" evidence="7">
    <location>
        <begin position="80"/>
        <end position="100"/>
    </location>
</feature>
<organism evidence="9 10">
    <name type="scientific">Ginsengibacter hankyongi</name>
    <dbReference type="NCBI Taxonomy" id="2607284"/>
    <lineage>
        <taxon>Bacteria</taxon>
        <taxon>Pseudomonadati</taxon>
        <taxon>Bacteroidota</taxon>
        <taxon>Chitinophagia</taxon>
        <taxon>Chitinophagales</taxon>
        <taxon>Chitinophagaceae</taxon>
        <taxon>Ginsengibacter</taxon>
    </lineage>
</organism>
<sequence>MKLPPALRAFRYYNFRLYFSGQAISLIGTWMQRIAVSWLVYNLTHSAFMLGLVAFAGQIPILLFSAYAGAYVDRHSRYKTLLFTQVASMIQAGLLAIVVWNGSYNVTIIILLSVLLGIINAFDTPSRQSFMILLVEDKKHLPNAIALNSTMVTLARLLGPAVAGILLSSYGEDICFLINFLSFIAVIVSLLFMKLNMPARPKNTEPIWIGLRAGYTYIKGDVGLRSVVFLTAAMSLLVMPYTTLLPVYAASVFKGDVTTFSWLNSISGLGALLGAIYMATRKAGSKYLRIIAYSVLIFSVGLIVFSYTKNFTLALVFLMIAEAGLLTEISASNTYIQTHVDEHMRGRVISYYVMAFMGMQPIGGLLIGSLAHFTSTPFTVLVEGVCGVAAGLLFIPVLKKVRKSRINKKAAVA</sequence>
<dbReference type="PANTHER" id="PTHR23513">
    <property type="entry name" value="INTEGRAL MEMBRANE EFFLUX PROTEIN-RELATED"/>
    <property type="match status" value="1"/>
</dbReference>
<feature type="transmembrane region" description="Helical" evidence="7">
    <location>
        <begin position="227"/>
        <end position="248"/>
    </location>
</feature>
<dbReference type="InterPro" id="IPR020846">
    <property type="entry name" value="MFS_dom"/>
</dbReference>
<keyword evidence="10" id="KW-1185">Reference proteome</keyword>